<keyword evidence="2" id="KW-1185">Reference proteome</keyword>
<name>A0ABV4NDR8_9VIBR</name>
<dbReference type="Proteomes" id="UP001570417">
    <property type="component" value="Unassembled WGS sequence"/>
</dbReference>
<proteinExistence type="predicted"/>
<dbReference type="RefSeq" id="WP_372266306.1">
    <property type="nucleotide sequence ID" value="NZ_JBFRUW010000042.1"/>
</dbReference>
<evidence type="ECO:0000313" key="2">
    <source>
        <dbReference type="Proteomes" id="UP001570417"/>
    </source>
</evidence>
<accession>A0ABV4NDR8</accession>
<dbReference type="SUPFAM" id="SSF103515">
    <property type="entry name" value="Autotransporter"/>
    <property type="match status" value="1"/>
</dbReference>
<organism evidence="1 2">
    <name type="scientific">Vibrio gallaecicus</name>
    <dbReference type="NCBI Taxonomy" id="552386"/>
    <lineage>
        <taxon>Bacteria</taxon>
        <taxon>Pseudomonadati</taxon>
        <taxon>Pseudomonadota</taxon>
        <taxon>Gammaproteobacteria</taxon>
        <taxon>Vibrionales</taxon>
        <taxon>Vibrionaceae</taxon>
        <taxon>Vibrio</taxon>
    </lineage>
</organism>
<dbReference type="Pfam" id="PF11383">
    <property type="entry name" value="DUF3187"/>
    <property type="match status" value="1"/>
</dbReference>
<evidence type="ECO:0000313" key="1">
    <source>
        <dbReference type="EMBL" id="MFA0569119.1"/>
    </source>
</evidence>
<protein>
    <submittedName>
        <fullName evidence="1">DUF3187 family protein</fullName>
    </submittedName>
</protein>
<sequence>MRKVVESDYDLITLDINKMTLHITHFIFTALFFFYTSQSFAIDELSASEPHTTPNFGPLLSYAQAPLQTNSLTPQLRSGYSMEDGSTEVYSALTAASIWIKTRDYRADYYQNQLFIGTKWQATPQLQLDLHYRWNYASNNYLDGPIEGFHDFFSIQHNGRDQVDDHQFNIAVPKYNIRVDDFEGDTISSAFTFYAQYQLIAVEHHGLSAGTSIFYNRVPNGAFEGHQLEQSLQLNYEFRVADHSLFTNVGVVYQYDAQTIGDLPHNTLRYSWAGGYQFQFIENHELHLEYRLYEGAENGISDLSFAVHEILAGYRYRMENSAIELLFVENVVNMDNSTDIAFQIGYRYQFRSN</sequence>
<dbReference type="Gene3D" id="2.40.160.20">
    <property type="match status" value="1"/>
</dbReference>
<dbReference type="InterPro" id="IPR021523">
    <property type="entry name" value="DUF3187"/>
</dbReference>
<reference evidence="1 2" key="1">
    <citation type="journal article" date="2024" name="ISME J.">
        <title>Tailless and filamentous prophages are predominant in marine Vibrio.</title>
        <authorList>
            <person name="Steensen K."/>
            <person name="Seneca J."/>
            <person name="Bartlau N."/>
            <person name="Yu X.A."/>
            <person name="Hussain F.A."/>
            <person name="Polz M.F."/>
        </authorList>
    </citation>
    <scope>NUCLEOTIDE SEQUENCE [LARGE SCALE GENOMIC DNA]</scope>
    <source>
        <strain evidence="1 2">10N.222.51.A1</strain>
    </source>
</reference>
<dbReference type="InterPro" id="IPR036709">
    <property type="entry name" value="Autotransporte_beta_dom_sf"/>
</dbReference>
<dbReference type="EMBL" id="JBFRUW010000042">
    <property type="protein sequence ID" value="MFA0569119.1"/>
    <property type="molecule type" value="Genomic_DNA"/>
</dbReference>
<comment type="caution">
    <text evidence="1">The sequence shown here is derived from an EMBL/GenBank/DDBJ whole genome shotgun (WGS) entry which is preliminary data.</text>
</comment>
<gene>
    <name evidence="1" type="ORF">AB4566_12630</name>
</gene>